<evidence type="ECO:0000313" key="4">
    <source>
        <dbReference type="Proteomes" id="UP000191931"/>
    </source>
</evidence>
<evidence type="ECO:0000313" key="3">
    <source>
        <dbReference type="EMBL" id="SLM32666.1"/>
    </source>
</evidence>
<dbReference type="RefSeq" id="WP_080798057.1">
    <property type="nucleotide sequence ID" value="NZ_LT828540.1"/>
</dbReference>
<dbReference type="STRING" id="1246637.MTBBW1_80004"/>
<reference evidence="2" key="1">
    <citation type="submission" date="2012-10" db="EMBL/GenBank/DDBJ databases">
        <authorList>
            <person name="Lefevre C."/>
        </authorList>
    </citation>
    <scope>NUCLEOTIDE SEQUENCE</scope>
    <source>
        <strain evidence="2">BW-1</strain>
    </source>
</reference>
<dbReference type="SMART" id="SM00954">
    <property type="entry name" value="RelA_SpoT"/>
    <property type="match status" value="1"/>
</dbReference>
<dbReference type="PANTHER" id="PTHR47837:SF1">
    <property type="entry name" value="GTP PYROPHOSPHOKINASE YJBM"/>
    <property type="match status" value="1"/>
</dbReference>
<dbReference type="OrthoDB" id="9789634at2"/>
<reference evidence="2" key="2">
    <citation type="submission" date="2012-12" db="EMBL/GenBank/DDBJ databases">
        <title>Region harboring genes involved in magnetosome formation of Candidatus Desulfamplus magnetosmortis.</title>
        <authorList>
            <person name="Lefevre C.T."/>
            <person name="Bazylinski D.A."/>
        </authorList>
    </citation>
    <scope>NUCLEOTIDE SEQUENCE</scope>
    <source>
        <strain evidence="2">BW-1</strain>
    </source>
</reference>
<dbReference type="GO" id="GO:0015969">
    <property type="term" value="P:guanosine tetraphosphate metabolic process"/>
    <property type="evidence" value="ECO:0007669"/>
    <property type="project" value="InterPro"/>
</dbReference>
<dbReference type="CDD" id="cd05399">
    <property type="entry name" value="NT_Rel-Spo_like"/>
    <property type="match status" value="1"/>
</dbReference>
<dbReference type="AlphaFoldDB" id="L0R516"/>
<dbReference type="Gene3D" id="3.30.460.10">
    <property type="entry name" value="Beta Polymerase, domain 2"/>
    <property type="match status" value="1"/>
</dbReference>
<organism evidence="2">
    <name type="scientific">Desulfamplus magnetovallimortis</name>
    <dbReference type="NCBI Taxonomy" id="1246637"/>
    <lineage>
        <taxon>Bacteria</taxon>
        <taxon>Pseudomonadati</taxon>
        <taxon>Thermodesulfobacteriota</taxon>
        <taxon>Desulfobacteria</taxon>
        <taxon>Desulfobacterales</taxon>
        <taxon>Desulfobacteraceae</taxon>
        <taxon>Desulfamplus</taxon>
    </lineage>
</organism>
<dbReference type="PANTHER" id="PTHR47837">
    <property type="entry name" value="GTP PYROPHOSPHOKINASE YJBM"/>
    <property type="match status" value="1"/>
</dbReference>
<dbReference type="InterPro" id="IPR043519">
    <property type="entry name" value="NT_sf"/>
</dbReference>
<protein>
    <submittedName>
        <fullName evidence="2">RelA/SpoT domain protein</fullName>
    </submittedName>
</protein>
<feature type="domain" description="RelA/SpoT" evidence="1">
    <location>
        <begin position="70"/>
        <end position="189"/>
    </location>
</feature>
<reference evidence="3 4" key="3">
    <citation type="submission" date="2017-03" db="EMBL/GenBank/DDBJ databases">
        <authorList>
            <person name="Afonso C.L."/>
            <person name="Miller P.J."/>
            <person name="Scott M.A."/>
            <person name="Spackman E."/>
            <person name="Goraichik I."/>
            <person name="Dimitrov K.M."/>
            <person name="Suarez D.L."/>
            <person name="Swayne D.E."/>
        </authorList>
    </citation>
    <scope>NUCLEOTIDE SEQUENCE [LARGE SCALE GENOMIC DNA]</scope>
    <source>
        <strain evidence="3">PRJEB14757</strain>
    </source>
</reference>
<dbReference type="EMBL" id="FWEV01000325">
    <property type="protein sequence ID" value="SLM32666.1"/>
    <property type="molecule type" value="Genomic_DNA"/>
</dbReference>
<dbReference type="Proteomes" id="UP000191931">
    <property type="component" value="Unassembled WGS sequence"/>
</dbReference>
<evidence type="ECO:0000313" key="2">
    <source>
        <dbReference type="EMBL" id="CCO06615.1"/>
    </source>
</evidence>
<dbReference type="EMBL" id="HF547348">
    <property type="protein sequence ID" value="CCO06615.1"/>
    <property type="molecule type" value="Genomic_DNA"/>
</dbReference>
<dbReference type="InterPro" id="IPR007685">
    <property type="entry name" value="RelA_SpoT"/>
</dbReference>
<evidence type="ECO:0000259" key="1">
    <source>
        <dbReference type="SMART" id="SM00954"/>
    </source>
</evidence>
<proteinExistence type="predicted"/>
<dbReference type="SUPFAM" id="SSF81301">
    <property type="entry name" value="Nucleotidyltransferase"/>
    <property type="match status" value="1"/>
</dbReference>
<sequence length="347" mass="40413">MVLSTPKYSKSQVNKAGEILIKDNPSMNEWMWAYDVLDNWRSCHGYPINTFQATLRNKLKAVDKDALVAQRLKRMPSIISKLKRFRSMKLARMQDIGGLRSVVSDMEKVRELEKNYRKSRFNHDLVSIKDYISNPKESGYRSIHLVYKYSNSKAPEYNGLHIELQIRSKLQHYWATAVETMGTFLEYALKSSEGPQEWLNFFSLTGCAFAYLENTPPVPGYKGKSREDIYSETLNEAERLCIYDRLQAFSIVAKRIRIEKKQGSYHLIILDLDQKIVSVQTYSRRYLETANREYAKYEKRISMGENLQVVLVSAGSVDNLRRAYPNYFLDTGEFINQLRKLDEISKS</sequence>
<dbReference type="Pfam" id="PF04607">
    <property type="entry name" value="RelA_SpoT"/>
    <property type="match status" value="1"/>
</dbReference>
<dbReference type="InterPro" id="IPR052366">
    <property type="entry name" value="GTP_Pyrophosphokinase"/>
</dbReference>
<accession>L0R516</accession>
<name>L0R516_9BACT</name>
<keyword evidence="4" id="KW-1185">Reference proteome</keyword>
<gene>
    <name evidence="2" type="ORF">DEMABW1_80004</name>
    <name evidence="3" type="ORF">MTBBW1_80004</name>
</gene>